<dbReference type="Pfam" id="PF00512">
    <property type="entry name" value="HisKA"/>
    <property type="match status" value="1"/>
</dbReference>
<comment type="catalytic activity">
    <reaction evidence="1">
        <text>ATP + protein L-histidine = ADP + protein N-phospho-L-histidine.</text>
        <dbReference type="EC" id="2.7.13.3"/>
    </reaction>
</comment>
<organism evidence="10 11">
    <name type="scientific">Plenodomus tracheiphilus IPT5</name>
    <dbReference type="NCBI Taxonomy" id="1408161"/>
    <lineage>
        <taxon>Eukaryota</taxon>
        <taxon>Fungi</taxon>
        <taxon>Dikarya</taxon>
        <taxon>Ascomycota</taxon>
        <taxon>Pezizomycotina</taxon>
        <taxon>Dothideomycetes</taxon>
        <taxon>Pleosporomycetidae</taxon>
        <taxon>Pleosporales</taxon>
        <taxon>Pleosporineae</taxon>
        <taxon>Leptosphaeriaceae</taxon>
        <taxon>Plenodomus</taxon>
    </lineage>
</organism>
<gene>
    <name evidence="10" type="ORF">T440DRAFT_469655</name>
</gene>
<dbReference type="InterPro" id="IPR004358">
    <property type="entry name" value="Sig_transdc_His_kin-like_C"/>
</dbReference>
<dbReference type="Pfam" id="PF02518">
    <property type="entry name" value="HATPase_c"/>
    <property type="match status" value="1"/>
</dbReference>
<feature type="region of interest" description="Disordered" evidence="7">
    <location>
        <begin position="361"/>
        <end position="404"/>
    </location>
</feature>
<keyword evidence="11" id="KW-1185">Reference proteome</keyword>
<evidence type="ECO:0000313" key="10">
    <source>
        <dbReference type="EMBL" id="KAF2848894.1"/>
    </source>
</evidence>
<reference evidence="10" key="1">
    <citation type="submission" date="2020-01" db="EMBL/GenBank/DDBJ databases">
        <authorList>
            <consortium name="DOE Joint Genome Institute"/>
            <person name="Haridas S."/>
            <person name="Albert R."/>
            <person name="Binder M."/>
            <person name="Bloem J."/>
            <person name="Labutti K."/>
            <person name="Salamov A."/>
            <person name="Andreopoulos B."/>
            <person name="Baker S.E."/>
            <person name="Barry K."/>
            <person name="Bills G."/>
            <person name="Bluhm B.H."/>
            <person name="Cannon C."/>
            <person name="Castanera R."/>
            <person name="Culley D.E."/>
            <person name="Daum C."/>
            <person name="Ezra D."/>
            <person name="Gonzalez J.B."/>
            <person name="Henrissat B."/>
            <person name="Kuo A."/>
            <person name="Liang C."/>
            <person name="Lipzen A."/>
            <person name="Lutzoni F."/>
            <person name="Magnuson J."/>
            <person name="Mondo S."/>
            <person name="Nolan M."/>
            <person name="Ohm R."/>
            <person name="Pangilinan J."/>
            <person name="Park H.-J."/>
            <person name="Ramirez L."/>
            <person name="Alfaro M."/>
            <person name="Sun H."/>
            <person name="Tritt A."/>
            <person name="Yoshinaga Y."/>
            <person name="Zwiers L.-H."/>
            <person name="Turgeon B.G."/>
            <person name="Goodwin S.B."/>
            <person name="Spatafora J.W."/>
            <person name="Crous P.W."/>
            <person name="Grigoriev I.V."/>
        </authorList>
    </citation>
    <scope>NUCLEOTIDE SEQUENCE</scope>
    <source>
        <strain evidence="10">IPT5</strain>
    </source>
</reference>
<evidence type="ECO:0000256" key="6">
    <source>
        <dbReference type="PROSITE-ProRule" id="PRU00169"/>
    </source>
</evidence>
<dbReference type="PANTHER" id="PTHR43047:SF72">
    <property type="entry name" value="OSMOSENSING HISTIDINE PROTEIN KINASE SLN1"/>
    <property type="match status" value="1"/>
</dbReference>
<dbReference type="EC" id="2.7.13.3" evidence="2"/>
<feature type="region of interest" description="Disordered" evidence="7">
    <location>
        <begin position="456"/>
        <end position="479"/>
    </location>
</feature>
<feature type="compositionally biased region" description="Acidic residues" evidence="7">
    <location>
        <begin position="1221"/>
        <end position="1231"/>
    </location>
</feature>
<dbReference type="SUPFAM" id="SSF55781">
    <property type="entry name" value="GAF domain-like"/>
    <property type="match status" value="1"/>
</dbReference>
<dbReference type="InterPro" id="IPR036890">
    <property type="entry name" value="HATPase_C_sf"/>
</dbReference>
<dbReference type="InterPro" id="IPR003018">
    <property type="entry name" value="GAF"/>
</dbReference>
<sequence>MDAPSHDRARKKERDDIRRERDVLLLYGAAFRDIPHITNTQKHVPRISSDSTLTALCQLTAIRLGAQRAMISLLDEHRQHILAEATCNSDLSIPRQVNEDASTTLWLGNVSIPRSWGLCEQVLELDKEEDVVVVIPDLAKDARSCFRDDVRSNSHMRFYASAGLISPNGTIIGSLCIFDSTPRDGLSGEERNLLKSLATTVVSYLDTYTIRDQYKRGERFTRSLVSFAEGASGLLPFDNTYSHGVSGAHSSVSTTPSVPLEEPSGGNPNLRTRDYAGGAKAAIMAGELSGQGHTALAQSALKAPKMDRAESSRHQSISKLQETILPADSRSMFTRAAKLMMASSHLDGVLILDASVAANGRRRAPNSPESGTDAPYDSYHSRSSSSDDGGSVSSGPKQRRMSFSTSKACQVLGVATHADDSHANYGTLLEPDLGRLFHEYPNGKIFTFAADRQSLSSTEEGSASTSPSNDDAPSGATQKRKINGRLQKGSSAVHAMFPDARSVAFTPFWDYERSRWFAGCLCWSNNPYQLLSASVELAYFKIFSHSIMRELSRLDAISSNEAKTTFVASISHELRSPLHGILGTLEFIKDTPLDSFQTSMLNSLSACGTTLLDTINHVMDYAKISESRRRVNTSRKLKNSNTIRLSSKPLKSRRNKDPSFDFGIATEEVVEAVFSGSSYVPVTSRLMDEPQSPSDELPNPFSKRKLCFVILDLLSEDDWAYCFPVGSWRRIVMNVFGNAVKYTGSGFIHVALRTSRPSPNTSAPIAMTLTVTDSGSGMSPVFLANRAFQPFSQENTHAPGTGLGLNIVRTIIDSSGGKIEISSDPATGTKLTVKLALNKPDTQNACTPERTQYLSFLPRMENRRIVILNKSIQTTPDGQARSRIEEGLLRFTAALASTLQNHLKMDVIQTTEWQGHDADLVICPELSFDYLAAIRRQRAVGQNAPVTIFVAMDALEAATLRSDVRVSNRESVVEIMTQPCGPYKLAFVLNQCLDRFGRAEENLEHTSPSTALTPEPIMQDVRRPEDPSTMLKSLHITEPASATPPTPPPSAQTYSATGSNHTDLIATLTSEDDAPASHILITDDNTLNRKLLVAFMRKNGLHYQEAANGLEALLAYQSGARKFDVILMDMSMPVMDGMSATRAIREFERERNLPRCSIIALTGLASASAKLEAWSSGIDHFMTKPINFKALGELLRKEELERQERRREGERRDVGTIQEVSDLDVESETTP</sequence>
<evidence type="ECO:0000256" key="2">
    <source>
        <dbReference type="ARBA" id="ARBA00012438"/>
    </source>
</evidence>
<dbReference type="AlphaFoldDB" id="A0A6A7B1A5"/>
<dbReference type="Gene3D" id="3.30.565.10">
    <property type="entry name" value="Histidine kinase-like ATPase, C-terminal domain"/>
    <property type="match status" value="1"/>
</dbReference>
<dbReference type="SMART" id="SM00387">
    <property type="entry name" value="HATPase_c"/>
    <property type="match status" value="1"/>
</dbReference>
<evidence type="ECO:0000256" key="5">
    <source>
        <dbReference type="ARBA" id="ARBA00022777"/>
    </source>
</evidence>
<dbReference type="GO" id="GO:0000155">
    <property type="term" value="F:phosphorelay sensor kinase activity"/>
    <property type="evidence" value="ECO:0007669"/>
    <property type="project" value="InterPro"/>
</dbReference>
<dbReference type="Gene3D" id="1.10.287.130">
    <property type="match status" value="1"/>
</dbReference>
<feature type="region of interest" description="Disordered" evidence="7">
    <location>
        <begin position="299"/>
        <end position="320"/>
    </location>
</feature>
<name>A0A6A7B1A5_9PLEO</name>
<feature type="compositionally biased region" description="Polar residues" evidence="7">
    <location>
        <begin position="456"/>
        <end position="477"/>
    </location>
</feature>
<dbReference type="GO" id="GO:0009927">
    <property type="term" value="F:histidine phosphotransfer kinase activity"/>
    <property type="evidence" value="ECO:0007669"/>
    <property type="project" value="TreeGrafter"/>
</dbReference>
<evidence type="ECO:0000259" key="8">
    <source>
        <dbReference type="PROSITE" id="PS50109"/>
    </source>
</evidence>
<dbReference type="FunFam" id="1.10.287.130:FF:000023">
    <property type="entry name" value="Sensor histidine kinase/response regulator, putative"/>
    <property type="match status" value="1"/>
</dbReference>
<feature type="compositionally biased region" description="Low complexity" evidence="7">
    <location>
        <begin position="377"/>
        <end position="395"/>
    </location>
</feature>
<feature type="region of interest" description="Disordered" evidence="7">
    <location>
        <begin position="1201"/>
        <end position="1231"/>
    </location>
</feature>
<dbReference type="InterPro" id="IPR003594">
    <property type="entry name" value="HATPase_dom"/>
</dbReference>
<dbReference type="InterPro" id="IPR029016">
    <property type="entry name" value="GAF-like_dom_sf"/>
</dbReference>
<feature type="region of interest" description="Disordered" evidence="7">
    <location>
        <begin position="245"/>
        <end position="269"/>
    </location>
</feature>
<evidence type="ECO:0000259" key="9">
    <source>
        <dbReference type="PROSITE" id="PS50110"/>
    </source>
</evidence>
<feature type="compositionally biased region" description="Basic and acidic residues" evidence="7">
    <location>
        <begin position="1201"/>
        <end position="1214"/>
    </location>
</feature>
<dbReference type="PRINTS" id="PR00344">
    <property type="entry name" value="BCTRLSENSOR"/>
</dbReference>
<dbReference type="InterPro" id="IPR001789">
    <property type="entry name" value="Sig_transdc_resp-reg_receiver"/>
</dbReference>
<feature type="modified residue" description="4-aspartylphosphate" evidence="6">
    <location>
        <position position="1129"/>
    </location>
</feature>
<evidence type="ECO:0000256" key="7">
    <source>
        <dbReference type="SAM" id="MobiDB-lite"/>
    </source>
</evidence>
<dbReference type="SMART" id="SM00448">
    <property type="entry name" value="REC"/>
    <property type="match status" value="1"/>
</dbReference>
<dbReference type="Gene3D" id="3.40.50.2300">
    <property type="match status" value="1"/>
</dbReference>
<proteinExistence type="predicted"/>
<feature type="compositionally biased region" description="Low complexity" evidence="7">
    <location>
        <begin position="245"/>
        <end position="255"/>
    </location>
</feature>
<dbReference type="SUPFAM" id="SSF52172">
    <property type="entry name" value="CheY-like"/>
    <property type="match status" value="1"/>
</dbReference>
<dbReference type="SUPFAM" id="SSF47384">
    <property type="entry name" value="Homodimeric domain of signal transducing histidine kinase"/>
    <property type="match status" value="1"/>
</dbReference>
<dbReference type="SMART" id="SM00065">
    <property type="entry name" value="GAF"/>
    <property type="match status" value="1"/>
</dbReference>
<dbReference type="Pfam" id="PF00072">
    <property type="entry name" value="Response_reg"/>
    <property type="match status" value="1"/>
</dbReference>
<dbReference type="InterPro" id="IPR011006">
    <property type="entry name" value="CheY-like_superfamily"/>
</dbReference>
<evidence type="ECO:0000256" key="3">
    <source>
        <dbReference type="ARBA" id="ARBA00022553"/>
    </source>
</evidence>
<keyword evidence="4" id="KW-0808">Transferase</keyword>
<dbReference type="SMART" id="SM00388">
    <property type="entry name" value="HisKA"/>
    <property type="match status" value="1"/>
</dbReference>
<keyword evidence="3 6" id="KW-0597">Phosphoprotein</keyword>
<dbReference type="InterPro" id="IPR003661">
    <property type="entry name" value="HisK_dim/P_dom"/>
</dbReference>
<dbReference type="PROSITE" id="PS50109">
    <property type="entry name" value="HIS_KIN"/>
    <property type="match status" value="1"/>
</dbReference>
<dbReference type="CDD" id="cd00082">
    <property type="entry name" value="HisKA"/>
    <property type="match status" value="1"/>
</dbReference>
<evidence type="ECO:0000313" key="11">
    <source>
        <dbReference type="Proteomes" id="UP000799423"/>
    </source>
</evidence>
<feature type="domain" description="Response regulatory" evidence="9">
    <location>
        <begin position="1078"/>
        <end position="1199"/>
    </location>
</feature>
<dbReference type="Proteomes" id="UP000799423">
    <property type="component" value="Unassembled WGS sequence"/>
</dbReference>
<dbReference type="PROSITE" id="PS50110">
    <property type="entry name" value="RESPONSE_REGULATORY"/>
    <property type="match status" value="1"/>
</dbReference>
<evidence type="ECO:0000256" key="4">
    <source>
        <dbReference type="ARBA" id="ARBA00022679"/>
    </source>
</evidence>
<evidence type="ECO:0000256" key="1">
    <source>
        <dbReference type="ARBA" id="ARBA00000085"/>
    </source>
</evidence>
<dbReference type="Pfam" id="PF01590">
    <property type="entry name" value="GAF"/>
    <property type="match status" value="1"/>
</dbReference>
<dbReference type="PANTHER" id="PTHR43047">
    <property type="entry name" value="TWO-COMPONENT HISTIDINE PROTEIN KINASE"/>
    <property type="match status" value="1"/>
</dbReference>
<dbReference type="InterPro" id="IPR005467">
    <property type="entry name" value="His_kinase_dom"/>
</dbReference>
<dbReference type="InterPro" id="IPR036097">
    <property type="entry name" value="HisK_dim/P_sf"/>
</dbReference>
<feature type="domain" description="Histidine kinase" evidence="8">
    <location>
        <begin position="569"/>
        <end position="839"/>
    </location>
</feature>
<feature type="compositionally biased region" description="Basic and acidic residues" evidence="7">
    <location>
        <begin position="304"/>
        <end position="313"/>
    </location>
</feature>
<dbReference type="SUPFAM" id="SSF55874">
    <property type="entry name" value="ATPase domain of HSP90 chaperone/DNA topoisomerase II/histidine kinase"/>
    <property type="match status" value="1"/>
</dbReference>
<protein>
    <recommendedName>
        <fullName evidence="2">histidine kinase</fullName>
        <ecNumber evidence="2">2.7.13.3</ecNumber>
    </recommendedName>
</protein>
<dbReference type="CDD" id="cd17546">
    <property type="entry name" value="REC_hyHK_CKI1_RcsC-like"/>
    <property type="match status" value="1"/>
</dbReference>
<keyword evidence="5 10" id="KW-0418">Kinase</keyword>
<dbReference type="Gene3D" id="3.30.450.40">
    <property type="match status" value="1"/>
</dbReference>
<accession>A0A6A7B1A5</accession>
<dbReference type="OrthoDB" id="303614at2759"/>
<dbReference type="GO" id="GO:0005886">
    <property type="term" value="C:plasma membrane"/>
    <property type="evidence" value="ECO:0007669"/>
    <property type="project" value="TreeGrafter"/>
</dbReference>
<dbReference type="EMBL" id="MU006314">
    <property type="protein sequence ID" value="KAF2848894.1"/>
    <property type="molecule type" value="Genomic_DNA"/>
</dbReference>